<feature type="coiled-coil region" evidence="1">
    <location>
        <begin position="93"/>
        <end position="169"/>
    </location>
</feature>
<comment type="caution">
    <text evidence="2">The sequence shown here is derived from an EMBL/GenBank/DDBJ whole genome shotgun (WGS) entry which is preliminary data.</text>
</comment>
<dbReference type="AlphaFoldDB" id="A0A833HM09"/>
<evidence type="ECO:0000256" key="1">
    <source>
        <dbReference type="SAM" id="Coils"/>
    </source>
</evidence>
<protein>
    <submittedName>
        <fullName evidence="2">Uncharacterized protein</fullName>
    </submittedName>
</protein>
<sequence>MKKEIYSKIREYTYNDKLIALDGLLECSNFENLGIYIFEIIKNECLIDVAYEEEILKRVLLHPKKMEDFSNENFYEVLAKEICDFEVLPSITLDEGKNVITEITAEVELLRQRYEERNTMINHRIEELTDEIDEVKNRISNDTNILKPLKQFEDEKSVLLNEKRLLELELQQRQHVYVYFQASFNDLLDPGIQKRELYQNSVRASRKNKSSEISDIYNYYLIDVDVFKGLFEQYDNVFYKSKLYYLYDKIQKKYYYELSRNKEQTNILEMLQGEVNSFPKIHELRNLRSNDLEKYKRILKDLIEQYEVINVIEDGIENNYCLIERKPFLLKCLQFYKEKDYVVFNNVVASQIEGMFNDFMRDITTYLRIDSFRELDFPILRKVLEFLNDVGKGIHLEIYLYFFYYFVDQVRNPIAHGDYAKCINEIDDETLAVELILDMASIIYIIENFSESSRIKNFFSGFFKVFFYKDNTDDYEFYDCIINELLGERMHAGFQKLEYMNAIEVLYWLFNPYYEDRIEFYHLTDEVNRFKRIVCSEAFWLYVNENLDKVLDDEFCQFKFSSDFKFVICRMFSIARNQNNSIIPMLVEAKKKLDEIF</sequence>
<accession>A0A833HM09</accession>
<evidence type="ECO:0000313" key="3">
    <source>
        <dbReference type="Proteomes" id="UP000465601"/>
    </source>
</evidence>
<reference evidence="2 3" key="1">
    <citation type="submission" date="2019-10" db="EMBL/GenBank/DDBJ databases">
        <title>Alkaliphilus serpentinus sp. nov. and Alkaliphilus pronyensis sp. nov., two novel anaerobic alkaliphilic species isolated from the serpentinized-hosted hydrothermal field of the Prony Bay (New Caledonia).</title>
        <authorList>
            <person name="Postec A."/>
        </authorList>
    </citation>
    <scope>NUCLEOTIDE SEQUENCE [LARGE SCALE GENOMIC DNA]</scope>
    <source>
        <strain evidence="2 3">LacT</strain>
    </source>
</reference>
<gene>
    <name evidence="2" type="ORF">F8153_13065</name>
</gene>
<dbReference type="Proteomes" id="UP000465601">
    <property type="component" value="Unassembled WGS sequence"/>
</dbReference>
<dbReference type="EMBL" id="WBZB01000047">
    <property type="protein sequence ID" value="KAB3527100.1"/>
    <property type="molecule type" value="Genomic_DNA"/>
</dbReference>
<evidence type="ECO:0000313" key="2">
    <source>
        <dbReference type="EMBL" id="KAB3527100.1"/>
    </source>
</evidence>
<name>A0A833HM09_9FIRM</name>
<proteinExistence type="predicted"/>
<keyword evidence="3" id="KW-1185">Reference proteome</keyword>
<keyword evidence="1" id="KW-0175">Coiled coil</keyword>
<dbReference type="OrthoDB" id="2082864at2"/>
<organism evidence="2 3">
    <name type="scientific">Alkaliphilus serpentinus</name>
    <dbReference type="NCBI Taxonomy" id="1482731"/>
    <lineage>
        <taxon>Bacteria</taxon>
        <taxon>Bacillati</taxon>
        <taxon>Bacillota</taxon>
        <taxon>Clostridia</taxon>
        <taxon>Peptostreptococcales</taxon>
        <taxon>Natronincolaceae</taxon>
        <taxon>Alkaliphilus</taxon>
    </lineage>
</organism>
<dbReference type="RefSeq" id="WP_151866793.1">
    <property type="nucleotide sequence ID" value="NZ_WBZB01000047.1"/>
</dbReference>